<dbReference type="Proteomes" id="UP000054937">
    <property type="component" value="Unassembled WGS sequence"/>
</dbReference>
<sequence length="128" mass="15715">MKTTEEIEQTNNKEYQNFKNKIQEQYLPLHNLYMKKKDGQLYICKDDLNQKIQLNDKNEKLNQQENLVQYNNCLNQCLNDFAQEILQMYNSFYYNTLAFYDEYQDFTGIKPQKNSKVEEYRYKQKRFA</sequence>
<gene>
    <name evidence="1" type="ORF">PPERSA_05598</name>
</gene>
<evidence type="ECO:0000313" key="2">
    <source>
        <dbReference type="Proteomes" id="UP000054937"/>
    </source>
</evidence>
<dbReference type="InParanoid" id="A0A0V0Q7T7"/>
<accession>A0A0V0Q7T7</accession>
<organism evidence="1 2">
    <name type="scientific">Pseudocohnilembus persalinus</name>
    <name type="common">Ciliate</name>
    <dbReference type="NCBI Taxonomy" id="266149"/>
    <lineage>
        <taxon>Eukaryota</taxon>
        <taxon>Sar</taxon>
        <taxon>Alveolata</taxon>
        <taxon>Ciliophora</taxon>
        <taxon>Intramacronucleata</taxon>
        <taxon>Oligohymenophorea</taxon>
        <taxon>Scuticociliatia</taxon>
        <taxon>Philasterida</taxon>
        <taxon>Pseudocohnilembidae</taxon>
        <taxon>Pseudocohnilembus</taxon>
    </lineage>
</organism>
<dbReference type="EMBL" id="LDAU01000260">
    <property type="protein sequence ID" value="KRW98254.1"/>
    <property type="molecule type" value="Genomic_DNA"/>
</dbReference>
<comment type="caution">
    <text evidence="1">The sequence shown here is derived from an EMBL/GenBank/DDBJ whole genome shotgun (WGS) entry which is preliminary data.</text>
</comment>
<proteinExistence type="predicted"/>
<reference evidence="1 2" key="1">
    <citation type="journal article" date="2015" name="Sci. Rep.">
        <title>Genome of the facultative scuticociliatosis pathogen Pseudocohnilembus persalinus provides insight into its virulence through horizontal gene transfer.</title>
        <authorList>
            <person name="Xiong J."/>
            <person name="Wang G."/>
            <person name="Cheng J."/>
            <person name="Tian M."/>
            <person name="Pan X."/>
            <person name="Warren A."/>
            <person name="Jiang C."/>
            <person name="Yuan D."/>
            <person name="Miao W."/>
        </authorList>
    </citation>
    <scope>NUCLEOTIDE SEQUENCE [LARGE SCALE GENOMIC DNA]</scope>
    <source>
        <strain evidence="1">36N120E</strain>
    </source>
</reference>
<name>A0A0V0Q7T7_PSEPJ</name>
<evidence type="ECO:0000313" key="1">
    <source>
        <dbReference type="EMBL" id="KRW98254.1"/>
    </source>
</evidence>
<protein>
    <submittedName>
        <fullName evidence="1">Uncharacterized protein</fullName>
    </submittedName>
</protein>
<keyword evidence="2" id="KW-1185">Reference proteome</keyword>
<dbReference type="AlphaFoldDB" id="A0A0V0Q7T7"/>